<dbReference type="InterPro" id="IPR026825">
    <property type="entry name" value="Vac14"/>
</dbReference>
<dbReference type="GO" id="GO:0010008">
    <property type="term" value="C:endosome membrane"/>
    <property type="evidence" value="ECO:0007669"/>
    <property type="project" value="TreeGrafter"/>
</dbReference>
<evidence type="ECO:0000256" key="5">
    <source>
        <dbReference type="PROSITE-ProRule" id="PRU00103"/>
    </source>
</evidence>
<dbReference type="Pfam" id="PF11916">
    <property type="entry name" value="Vac14_Fig4_bd"/>
    <property type="match status" value="1"/>
</dbReference>
<reference evidence="8 9" key="1">
    <citation type="submission" date="2017-07" db="EMBL/GenBank/DDBJ databases">
        <title>Genome sequence of the Sordaria macrospora wild type strain R19027.</title>
        <authorList>
            <person name="Nowrousian M."/>
            <person name="Teichert I."/>
            <person name="Kueck U."/>
        </authorList>
    </citation>
    <scope>NUCLEOTIDE SEQUENCE [LARGE SCALE GENOMIC DNA]</scope>
    <source>
        <strain evidence="8 9">R19027</strain>
        <tissue evidence="8">Mycelium</tissue>
    </source>
</reference>
<dbReference type="InterPro" id="IPR021841">
    <property type="entry name" value="VAC14_Fig4p-bd"/>
</dbReference>
<dbReference type="SUPFAM" id="SSF48371">
    <property type="entry name" value="ARM repeat"/>
    <property type="match status" value="1"/>
</dbReference>
<evidence type="ECO:0000259" key="7">
    <source>
        <dbReference type="Pfam" id="PF11916"/>
    </source>
</evidence>
<dbReference type="GO" id="GO:0000329">
    <property type="term" value="C:fungal-type vacuole membrane"/>
    <property type="evidence" value="ECO:0007669"/>
    <property type="project" value="TreeGrafter"/>
</dbReference>
<dbReference type="InterPro" id="IPR011989">
    <property type="entry name" value="ARM-like"/>
</dbReference>
<dbReference type="Gene3D" id="1.25.10.10">
    <property type="entry name" value="Leucine-rich Repeat Variant"/>
    <property type="match status" value="2"/>
</dbReference>
<evidence type="ECO:0000256" key="3">
    <source>
        <dbReference type="ARBA" id="ARBA00022737"/>
    </source>
</evidence>
<accession>A0A8S8ZPG1</accession>
<organism evidence="8 9">
    <name type="scientific">Sordaria macrospora</name>
    <dbReference type="NCBI Taxonomy" id="5147"/>
    <lineage>
        <taxon>Eukaryota</taxon>
        <taxon>Fungi</taxon>
        <taxon>Dikarya</taxon>
        <taxon>Ascomycota</taxon>
        <taxon>Pezizomycotina</taxon>
        <taxon>Sordariomycetes</taxon>
        <taxon>Sordariomycetidae</taxon>
        <taxon>Sordariales</taxon>
        <taxon>Sordariaceae</taxon>
        <taxon>Sordaria</taxon>
    </lineage>
</organism>
<feature type="domain" description="Vacuolar protein 14 C-terminal Fig4-binding" evidence="7">
    <location>
        <begin position="581"/>
        <end position="759"/>
    </location>
</feature>
<feature type="compositionally biased region" description="Low complexity" evidence="6">
    <location>
        <begin position="437"/>
        <end position="447"/>
    </location>
</feature>
<feature type="compositionally biased region" description="Basic and acidic residues" evidence="6">
    <location>
        <begin position="283"/>
        <end position="296"/>
    </location>
</feature>
<comment type="caution">
    <text evidence="8">The sequence shown here is derived from an EMBL/GenBank/DDBJ whole genome shotgun (WGS) entry which is preliminary data.</text>
</comment>
<feature type="compositionally biased region" description="Pro residues" evidence="6">
    <location>
        <begin position="853"/>
        <end position="864"/>
    </location>
</feature>
<keyword evidence="3" id="KW-0677">Repeat</keyword>
<feature type="compositionally biased region" description="Pro residues" evidence="6">
    <location>
        <begin position="470"/>
        <end position="480"/>
    </location>
</feature>
<dbReference type="PANTHER" id="PTHR16023:SF0">
    <property type="entry name" value="PROTEIN VAC14 HOMOLOG"/>
    <property type="match status" value="1"/>
</dbReference>
<gene>
    <name evidence="8" type="ORF">SMACR_08299</name>
</gene>
<feature type="region of interest" description="Disordered" evidence="6">
    <location>
        <begin position="432"/>
        <end position="483"/>
    </location>
</feature>
<dbReference type="AlphaFoldDB" id="A0A8S8ZPG1"/>
<dbReference type="GO" id="GO:0070772">
    <property type="term" value="C:PAS complex"/>
    <property type="evidence" value="ECO:0007669"/>
    <property type="project" value="InterPro"/>
</dbReference>
<dbReference type="PANTHER" id="PTHR16023">
    <property type="entry name" value="TAX1 BINDING PROTEIN-RELATED"/>
    <property type="match status" value="1"/>
</dbReference>
<dbReference type="Pfam" id="PF12755">
    <property type="entry name" value="Vac14_Fab1_bd"/>
    <property type="match status" value="1"/>
</dbReference>
<feature type="region of interest" description="Disordered" evidence="6">
    <location>
        <begin position="812"/>
        <end position="892"/>
    </location>
</feature>
<proteinExistence type="inferred from homology"/>
<evidence type="ECO:0000313" key="9">
    <source>
        <dbReference type="Proteomes" id="UP000433876"/>
    </source>
</evidence>
<evidence type="ECO:0000313" key="8">
    <source>
        <dbReference type="EMBL" id="KAA8630776.1"/>
    </source>
</evidence>
<dbReference type="Proteomes" id="UP000433876">
    <property type="component" value="Unassembled WGS sequence"/>
</dbReference>
<dbReference type="GO" id="GO:0006661">
    <property type="term" value="P:phosphatidylinositol biosynthetic process"/>
    <property type="evidence" value="ECO:0007669"/>
    <property type="project" value="InterPro"/>
</dbReference>
<dbReference type="InterPro" id="IPR021133">
    <property type="entry name" value="HEAT_type_2"/>
</dbReference>
<feature type="repeat" description="HEAT" evidence="5">
    <location>
        <begin position="87"/>
        <end position="122"/>
    </location>
</feature>
<protein>
    <recommendedName>
        <fullName evidence="7">Vacuolar protein 14 C-terminal Fig4-binding domain-containing protein</fullName>
    </recommendedName>
</protein>
<dbReference type="EMBL" id="NMPR01000094">
    <property type="protein sequence ID" value="KAA8630776.1"/>
    <property type="molecule type" value="Genomic_DNA"/>
</dbReference>
<evidence type="ECO:0000256" key="1">
    <source>
        <dbReference type="ARBA" id="ARBA00004308"/>
    </source>
</evidence>
<evidence type="ECO:0000256" key="6">
    <source>
        <dbReference type="SAM" id="MobiDB-lite"/>
    </source>
</evidence>
<dbReference type="InterPro" id="IPR016024">
    <property type="entry name" value="ARM-type_fold"/>
</dbReference>
<comment type="similarity">
    <text evidence="2">Belongs to the VAC14 family.</text>
</comment>
<dbReference type="PROSITE" id="PS50077">
    <property type="entry name" value="HEAT_REPEAT"/>
    <property type="match status" value="1"/>
</dbReference>
<evidence type="ECO:0000256" key="4">
    <source>
        <dbReference type="ARBA" id="ARBA00023136"/>
    </source>
</evidence>
<comment type="subcellular location">
    <subcellularLocation>
        <location evidence="1">Endomembrane system</location>
    </subcellularLocation>
</comment>
<sequence length="892" mass="98898">MDANIQRFLNDKLYDKRKIGALDLERTIRELIAAKDYAKIEAILDQLCNDYAYAVHQPHARNGGLIGLAAAAIALGPQELPKYLELIVPPVLACFTDQDARVRYYACEAMYNIAKVAKGEILVYFNYIFDALCKLGADSELSVKNGAELLDRLVKDIVSESAATYVSVLQQPQDFDGDDKNANDEQLDLPTAFSLQKFIPLLRERIFALNPFSRTFLVGWITLLDSIPDLELVTYLPEFLGGLLRFLSDSNRDVHVATQGCLDKFLAEIKRIAQVKKGITESKRSREAARRSRKDSIGSGGGRPLEDGDEVDSITANEDDDDVSSEDDWVPGQDVQINYKAILEILTATLDSPLEEDGLLESLRWIVEFLEICPEEVLPFTPKILAHLLPAMASGVESIRQAAARVNNSLMDYVVSLSDEADLVSAPPASIERLNGNASNRASLSSSRDLDLRSPTPAQSRPPERAPTPAVAPQPTPQPTPQADLDYVAAVNSLTLLFLNDHEATRVAALTWLIMLHRKAPRKVLAFNDGTFPALLKTLSDPAEAVVTKDLQLLSQISRNSEDDYFSNFMVNLLQLFSTDRKLLETRGNLIIRQLCTSLSAERIYRTLADCIEKEEDVEFASIMVQNLNNNLITAPELAELRKRLRNLETKDGQTFFVALFRSWCYNAVATFSLCLLAQAYEQAYNLLQIFAELEMTVNMLIQIDKLVQLLESPVFTYLRLQLLEPEKYPHLYKCLYGLLMLLPQSSAFAALKNRLNSVSSIGYLHIAPRPTATTPSASTFDRPNRLKGRDDSIIRWTELLEKFRSVQERARRLQRGDTDDASSALSDLRIGGGEAAMDAKGTGREGAGGRAPPVPAKDPPVAAPPTKTRTLGRPFGRLGGAVAGRGKRAQQ</sequence>
<evidence type="ECO:0000256" key="2">
    <source>
        <dbReference type="ARBA" id="ARBA00010225"/>
    </source>
</evidence>
<feature type="region of interest" description="Disordered" evidence="6">
    <location>
        <begin position="283"/>
        <end position="330"/>
    </location>
</feature>
<feature type="compositionally biased region" description="Acidic residues" evidence="6">
    <location>
        <begin position="307"/>
        <end position="329"/>
    </location>
</feature>
<dbReference type="VEuPathDB" id="FungiDB:SMAC_08299"/>
<name>A0A8S8ZPG1_SORMA</name>
<keyword evidence="4" id="KW-0472">Membrane</keyword>